<dbReference type="Proteomes" id="UP000812013">
    <property type="component" value="Unassembled WGS sequence"/>
</dbReference>
<protein>
    <submittedName>
        <fullName evidence="2">DUF11 domain-containing protein</fullName>
    </submittedName>
</protein>
<gene>
    <name evidence="2" type="ORF">GPJ59_03780</name>
</gene>
<evidence type="ECO:0000313" key="2">
    <source>
        <dbReference type="EMBL" id="MBW5481032.1"/>
    </source>
</evidence>
<keyword evidence="3" id="KW-1185">Reference proteome</keyword>
<dbReference type="RefSeq" id="WP_219664913.1">
    <property type="nucleotide sequence ID" value="NZ_WTFF01000012.1"/>
</dbReference>
<dbReference type="Pfam" id="PF01345">
    <property type="entry name" value="DUF11"/>
    <property type="match status" value="1"/>
</dbReference>
<accession>A0ABS6YZW7</accession>
<evidence type="ECO:0000259" key="1">
    <source>
        <dbReference type="Pfam" id="PF01345"/>
    </source>
</evidence>
<comment type="caution">
    <text evidence="2">The sequence shown here is derived from an EMBL/GenBank/DDBJ whole genome shotgun (WGS) entry which is preliminary data.</text>
</comment>
<dbReference type="InterPro" id="IPR001434">
    <property type="entry name" value="OmcB-like_DUF11"/>
</dbReference>
<sequence length="216" mass="22012">MTIHTLRRRLASLGTVLGLGIAMPFAVGVTPAYAVAQLEITKTHTGDFPRGGQGTFTIRVSNPGNEPTLMSGTRMTDVFPAGLTATSRDVTENTTGAAIICSLNAGTSVDCQSDEIPPGGGYTLEVVVSVATDAPCTVTNTATVGENDGSLSDSASDTVDIPGPNCNGGNGDGTSILPINLSGLIPIYNNINTNNNVLSPGASNTNSQTFRVNATP</sequence>
<feature type="domain" description="DUF11" evidence="1">
    <location>
        <begin position="38"/>
        <end position="153"/>
    </location>
</feature>
<organism evidence="2 3">
    <name type="scientific">Streptomyces bambusae</name>
    <dbReference type="NCBI Taxonomy" id="1550616"/>
    <lineage>
        <taxon>Bacteria</taxon>
        <taxon>Bacillati</taxon>
        <taxon>Actinomycetota</taxon>
        <taxon>Actinomycetes</taxon>
        <taxon>Kitasatosporales</taxon>
        <taxon>Streptomycetaceae</taxon>
        <taxon>Streptomyces</taxon>
    </lineage>
</organism>
<dbReference type="EMBL" id="WTFF01000012">
    <property type="protein sequence ID" value="MBW5481032.1"/>
    <property type="molecule type" value="Genomic_DNA"/>
</dbReference>
<reference evidence="2 3" key="1">
    <citation type="submission" date="2019-12" db="EMBL/GenBank/DDBJ databases">
        <title>Genome sequence of Streptomyces bambusae.</title>
        <authorList>
            <person name="Bansal K."/>
            <person name="Choksket S."/>
            <person name="Korpole S."/>
            <person name="Patil P.B."/>
        </authorList>
    </citation>
    <scope>NUCLEOTIDE SEQUENCE [LARGE SCALE GENOMIC DNA]</scope>
    <source>
        <strain evidence="2 3">SK60</strain>
    </source>
</reference>
<name>A0ABS6YZW7_9ACTN</name>
<proteinExistence type="predicted"/>
<evidence type="ECO:0000313" key="3">
    <source>
        <dbReference type="Proteomes" id="UP000812013"/>
    </source>
</evidence>